<dbReference type="EMBL" id="JAINUG010000050">
    <property type="protein sequence ID" value="KAJ8405043.1"/>
    <property type="molecule type" value="Genomic_DNA"/>
</dbReference>
<sequence length="77" mass="8159">MTTGAVTWLVPRGANQLVCRCMVSDYSGLQNGVVPAAGTVKRAVPGMRPGEGKGAEETITLPHRGWEQRVREPGGRG</sequence>
<evidence type="ECO:0000313" key="3">
    <source>
        <dbReference type="Proteomes" id="UP001221898"/>
    </source>
</evidence>
<protein>
    <submittedName>
        <fullName evidence="2">Uncharacterized protein</fullName>
    </submittedName>
</protein>
<evidence type="ECO:0000256" key="1">
    <source>
        <dbReference type="SAM" id="MobiDB-lite"/>
    </source>
</evidence>
<dbReference type="Proteomes" id="UP001221898">
    <property type="component" value="Unassembled WGS sequence"/>
</dbReference>
<name>A0AAD7WQA3_9TELE</name>
<reference evidence="2" key="1">
    <citation type="journal article" date="2023" name="Science">
        <title>Genome structures resolve the early diversification of teleost fishes.</title>
        <authorList>
            <person name="Parey E."/>
            <person name="Louis A."/>
            <person name="Montfort J."/>
            <person name="Bouchez O."/>
            <person name="Roques C."/>
            <person name="Iampietro C."/>
            <person name="Lluch J."/>
            <person name="Castinel A."/>
            <person name="Donnadieu C."/>
            <person name="Desvignes T."/>
            <person name="Floi Bucao C."/>
            <person name="Jouanno E."/>
            <person name="Wen M."/>
            <person name="Mejri S."/>
            <person name="Dirks R."/>
            <person name="Jansen H."/>
            <person name="Henkel C."/>
            <person name="Chen W.J."/>
            <person name="Zahm M."/>
            <person name="Cabau C."/>
            <person name="Klopp C."/>
            <person name="Thompson A.W."/>
            <person name="Robinson-Rechavi M."/>
            <person name="Braasch I."/>
            <person name="Lecointre G."/>
            <person name="Bobe J."/>
            <person name="Postlethwait J.H."/>
            <person name="Berthelot C."/>
            <person name="Roest Crollius H."/>
            <person name="Guiguen Y."/>
        </authorList>
    </citation>
    <scope>NUCLEOTIDE SEQUENCE</scope>
    <source>
        <strain evidence="2">NC1722</strain>
    </source>
</reference>
<feature type="compositionally biased region" description="Basic and acidic residues" evidence="1">
    <location>
        <begin position="64"/>
        <end position="77"/>
    </location>
</feature>
<proteinExistence type="predicted"/>
<comment type="caution">
    <text evidence="2">The sequence shown here is derived from an EMBL/GenBank/DDBJ whole genome shotgun (WGS) entry which is preliminary data.</text>
</comment>
<keyword evidence="3" id="KW-1185">Reference proteome</keyword>
<accession>A0AAD7WQA3</accession>
<gene>
    <name evidence="2" type="ORF">AAFF_G00329640</name>
</gene>
<evidence type="ECO:0000313" key="2">
    <source>
        <dbReference type="EMBL" id="KAJ8405043.1"/>
    </source>
</evidence>
<organism evidence="2 3">
    <name type="scientific">Aldrovandia affinis</name>
    <dbReference type="NCBI Taxonomy" id="143900"/>
    <lineage>
        <taxon>Eukaryota</taxon>
        <taxon>Metazoa</taxon>
        <taxon>Chordata</taxon>
        <taxon>Craniata</taxon>
        <taxon>Vertebrata</taxon>
        <taxon>Euteleostomi</taxon>
        <taxon>Actinopterygii</taxon>
        <taxon>Neopterygii</taxon>
        <taxon>Teleostei</taxon>
        <taxon>Notacanthiformes</taxon>
        <taxon>Halosauridae</taxon>
        <taxon>Aldrovandia</taxon>
    </lineage>
</organism>
<feature type="region of interest" description="Disordered" evidence="1">
    <location>
        <begin position="44"/>
        <end position="77"/>
    </location>
</feature>
<dbReference type="AlphaFoldDB" id="A0AAD7WQA3"/>